<feature type="region of interest" description="Disordered" evidence="1">
    <location>
        <begin position="129"/>
        <end position="173"/>
    </location>
</feature>
<feature type="compositionally biased region" description="Basic and acidic residues" evidence="1">
    <location>
        <begin position="332"/>
        <end position="353"/>
    </location>
</feature>
<feature type="compositionally biased region" description="Low complexity" evidence="1">
    <location>
        <begin position="295"/>
        <end position="312"/>
    </location>
</feature>
<reference evidence="3" key="1">
    <citation type="submission" date="2010-08" db="EMBL/GenBank/DDBJ databases">
        <authorList>
            <consortium name="Caenorhabditis japonica Sequencing Consortium"/>
            <person name="Wilson R.K."/>
        </authorList>
    </citation>
    <scope>NUCLEOTIDE SEQUENCE [LARGE SCALE GENOMIC DNA]</scope>
    <source>
        <strain evidence="3">DF5081</strain>
    </source>
</reference>
<dbReference type="EnsemblMetazoa" id="CJA03542.1">
    <property type="protein sequence ID" value="CJA03542.1"/>
    <property type="gene ID" value="WBGene00122746"/>
</dbReference>
<accession>A0A8R1HPX1</accession>
<feature type="region of interest" description="Disordered" evidence="1">
    <location>
        <begin position="279"/>
        <end position="382"/>
    </location>
</feature>
<name>A0A8R1HPX1_CAEJA</name>
<dbReference type="AlphaFoldDB" id="A0A8R1HPX1"/>
<proteinExistence type="predicted"/>
<sequence>MSGHLRNVYFILESIDISDIVQRFSVFLKLENYELVALGEFIKTELPQGLNFPVLLNEKWFENPEFELEIRTEKSVFAGILGVGKTDEKNFLTSSGVATVYDTKNSHQQLDICCTIVIEDASSKIGNAQKREEIMVTRETQTEKERRKRDAKSQTTPPATPPPQTTLVSVDASTNTPSHQICLSEEEMQQIVLSHIERHLRARAPDFEPLRSNDVMAEEVEDPAPSKVELPDLNSFNLVPRLAKLRDLDQLIQGKSKILNELKMEIEVRRKTQQVLEKRQIGEEDSMQSSEAFEDSSTPTTSSESTSSSNSQEDNEEEEVEEEESSSSTSESESKESMKSDNKEKEKPQKIEENVEEESIEDPFSSRQPPTPPSPATQYLENLRKKIMENYQKNM</sequence>
<dbReference type="OMA" id="YEIIRTQ"/>
<keyword evidence="3" id="KW-1185">Reference proteome</keyword>
<protein>
    <submittedName>
        <fullName evidence="2">Uncharacterized protein</fullName>
    </submittedName>
</protein>
<evidence type="ECO:0000256" key="1">
    <source>
        <dbReference type="SAM" id="MobiDB-lite"/>
    </source>
</evidence>
<reference evidence="2" key="2">
    <citation type="submission" date="2022-06" db="UniProtKB">
        <authorList>
            <consortium name="EnsemblMetazoa"/>
        </authorList>
    </citation>
    <scope>IDENTIFICATION</scope>
    <source>
        <strain evidence="2">DF5081</strain>
    </source>
</reference>
<dbReference type="Proteomes" id="UP000005237">
    <property type="component" value="Unassembled WGS sequence"/>
</dbReference>
<feature type="compositionally biased region" description="Basic and acidic residues" evidence="1">
    <location>
        <begin position="129"/>
        <end position="145"/>
    </location>
</feature>
<organism evidence="2 3">
    <name type="scientific">Caenorhabditis japonica</name>
    <dbReference type="NCBI Taxonomy" id="281687"/>
    <lineage>
        <taxon>Eukaryota</taxon>
        <taxon>Metazoa</taxon>
        <taxon>Ecdysozoa</taxon>
        <taxon>Nematoda</taxon>
        <taxon>Chromadorea</taxon>
        <taxon>Rhabditida</taxon>
        <taxon>Rhabditina</taxon>
        <taxon>Rhabditomorpha</taxon>
        <taxon>Rhabditoidea</taxon>
        <taxon>Rhabditidae</taxon>
        <taxon>Peloderinae</taxon>
        <taxon>Caenorhabditis</taxon>
    </lineage>
</organism>
<feature type="compositionally biased region" description="Acidic residues" evidence="1">
    <location>
        <begin position="313"/>
        <end position="325"/>
    </location>
</feature>
<evidence type="ECO:0000313" key="3">
    <source>
        <dbReference type="Proteomes" id="UP000005237"/>
    </source>
</evidence>
<evidence type="ECO:0000313" key="2">
    <source>
        <dbReference type="EnsemblMetazoa" id="CJA03542.1"/>
    </source>
</evidence>